<dbReference type="PROSITE" id="PS51704">
    <property type="entry name" value="GP_PDE"/>
    <property type="match status" value="1"/>
</dbReference>
<dbReference type="EMBL" id="AP024412">
    <property type="protein sequence ID" value="BCR35896.1"/>
    <property type="molecule type" value="Genomic_DNA"/>
</dbReference>
<name>A0A7U9THF2_9MOLU</name>
<keyword evidence="2" id="KW-1185">Reference proteome</keyword>
<proteinExistence type="predicted"/>
<protein>
    <submittedName>
        <fullName evidence="1">Glycerophosphoryl diester phosphodiesterase</fullName>
    </submittedName>
</protein>
<dbReference type="AlphaFoldDB" id="A0A7U9THF2"/>
<dbReference type="PANTHER" id="PTHR46211">
    <property type="entry name" value="GLYCEROPHOSPHORYL DIESTER PHOSPHODIESTERASE"/>
    <property type="match status" value="1"/>
</dbReference>
<organism evidence="1 2">
    <name type="scientific">Mariniplasma anaerobium</name>
    <dbReference type="NCBI Taxonomy" id="2735436"/>
    <lineage>
        <taxon>Bacteria</taxon>
        <taxon>Bacillati</taxon>
        <taxon>Mycoplasmatota</taxon>
        <taxon>Mollicutes</taxon>
        <taxon>Acholeplasmatales</taxon>
        <taxon>Acholeplasmataceae</taxon>
        <taxon>Mariniplasma</taxon>
    </lineage>
</organism>
<dbReference type="GO" id="GO:0006629">
    <property type="term" value="P:lipid metabolic process"/>
    <property type="evidence" value="ECO:0007669"/>
    <property type="project" value="InterPro"/>
</dbReference>
<dbReference type="SUPFAM" id="SSF51695">
    <property type="entry name" value="PLC-like phosphodiesterases"/>
    <property type="match status" value="1"/>
</dbReference>
<dbReference type="RefSeq" id="WP_176238727.1">
    <property type="nucleotide sequence ID" value="NZ_AP024412.1"/>
</dbReference>
<dbReference type="GO" id="GO:0008081">
    <property type="term" value="F:phosphoric diester hydrolase activity"/>
    <property type="evidence" value="ECO:0007669"/>
    <property type="project" value="InterPro"/>
</dbReference>
<dbReference type="PANTHER" id="PTHR46211:SF14">
    <property type="entry name" value="GLYCEROPHOSPHODIESTER PHOSPHODIESTERASE"/>
    <property type="match status" value="1"/>
</dbReference>
<evidence type="ECO:0000313" key="2">
    <source>
        <dbReference type="Proteomes" id="UP000620133"/>
    </source>
</evidence>
<dbReference type="KEGG" id="manr:MPAN_007890"/>
<reference evidence="1" key="1">
    <citation type="submission" date="2021-01" db="EMBL/GenBank/DDBJ databases">
        <title>Draft genome sequence of Acholeplasmataceae bacterium strain Mahy22.</title>
        <authorList>
            <person name="Watanabe M."/>
            <person name="Kojima H."/>
            <person name="Fukui M."/>
        </authorList>
    </citation>
    <scope>NUCLEOTIDE SEQUENCE</scope>
    <source>
        <strain evidence="1">Mahy22</strain>
    </source>
</reference>
<dbReference type="Pfam" id="PF03009">
    <property type="entry name" value="GDPD"/>
    <property type="match status" value="1"/>
</dbReference>
<evidence type="ECO:0000313" key="1">
    <source>
        <dbReference type="EMBL" id="BCR35896.1"/>
    </source>
</evidence>
<accession>A0A7U9THF2</accession>
<dbReference type="InterPro" id="IPR030395">
    <property type="entry name" value="GP_PDE_dom"/>
</dbReference>
<dbReference type="Gene3D" id="3.20.20.190">
    <property type="entry name" value="Phosphatidylinositol (PI) phosphodiesterase"/>
    <property type="match status" value="1"/>
</dbReference>
<sequence>MKTIKRLTIILLIMSVIAATLIFVPKPKFERTNPFLSEDLPLVMAHAGGKGVYPDNTMLAYEYSFDLGVDVLEMDVQLTQDDVLVLLHGQNNTGNTISHSNCDVVVWEQDYDYLYQNCNFGYNYQEDDETYLYRDMTKDQWQDAKVYLPTLEEVFIKFGKNTLYNIEIKADADAPRQRTADKLYDLIEVYDLMDYVLVAVAFDDISDYLISTYPDLYISTSYGSAQSLVISIYILTSSFRKAPKYAAVQVPTSYGLPVIQTINLDTKFLVATLHQHNMAMHYWTINDPDEMRHLIEIGADGIITDYPELLMDILSEYN</sequence>
<dbReference type="InterPro" id="IPR017946">
    <property type="entry name" value="PLC-like_Pdiesterase_TIM-brl"/>
</dbReference>
<dbReference type="Proteomes" id="UP000620133">
    <property type="component" value="Chromosome"/>
</dbReference>
<gene>
    <name evidence="1" type="primary">glpQ</name>
    <name evidence="1" type="ORF">MPAN_007890</name>
</gene>